<reference evidence="1 2" key="1">
    <citation type="journal article" date="2022" name="Plant J.">
        <title>Chromosome-level genome of Camellia lanceoleosa provides a valuable resource for understanding genome evolution and self-incompatibility.</title>
        <authorList>
            <person name="Gong W."/>
            <person name="Xiao S."/>
            <person name="Wang L."/>
            <person name="Liao Z."/>
            <person name="Chang Y."/>
            <person name="Mo W."/>
            <person name="Hu G."/>
            <person name="Li W."/>
            <person name="Zhao G."/>
            <person name="Zhu H."/>
            <person name="Hu X."/>
            <person name="Ji K."/>
            <person name="Xiang X."/>
            <person name="Song Q."/>
            <person name="Yuan D."/>
            <person name="Jin S."/>
            <person name="Zhang L."/>
        </authorList>
    </citation>
    <scope>NUCLEOTIDE SEQUENCE [LARGE SCALE GENOMIC DNA]</scope>
    <source>
        <strain evidence="1">SQ_2022a</strain>
    </source>
</reference>
<name>A0ACC0GKQ4_9ERIC</name>
<keyword evidence="2" id="KW-1185">Reference proteome</keyword>
<evidence type="ECO:0000313" key="2">
    <source>
        <dbReference type="Proteomes" id="UP001060215"/>
    </source>
</evidence>
<dbReference type="EMBL" id="CM045765">
    <property type="protein sequence ID" value="KAI8001018.1"/>
    <property type="molecule type" value="Genomic_DNA"/>
</dbReference>
<protein>
    <submittedName>
        <fullName evidence="1">Aquaporin TIP5-1</fullName>
    </submittedName>
</protein>
<proteinExistence type="predicted"/>
<sequence length="202" mass="21053">MSSRKMMLDATADPSAIVAVTVANAFALSIAVYAMANISGSHVNWAAMFGMAIRVHGIAQEMTGFEASILEGVMTFGLFYTVYVANDPRRSPLGAIGPLAIKFIVGANVLASGPYMGGSMNPTYSFGSALVGGVSRTMSQCIRIRAIYVRVNVPGSALVGGSFKNHIVYWVGPLIGAALASILYDNVVFPVQVPSIANGVGV</sequence>
<gene>
    <name evidence="1" type="ORF">LOK49_LG09G01293</name>
</gene>
<evidence type="ECO:0000313" key="1">
    <source>
        <dbReference type="EMBL" id="KAI8001018.1"/>
    </source>
</evidence>
<dbReference type="Proteomes" id="UP001060215">
    <property type="component" value="Chromosome 8"/>
</dbReference>
<comment type="caution">
    <text evidence="1">The sequence shown here is derived from an EMBL/GenBank/DDBJ whole genome shotgun (WGS) entry which is preliminary data.</text>
</comment>
<accession>A0ACC0GKQ4</accession>
<organism evidence="1 2">
    <name type="scientific">Camellia lanceoleosa</name>
    <dbReference type="NCBI Taxonomy" id="1840588"/>
    <lineage>
        <taxon>Eukaryota</taxon>
        <taxon>Viridiplantae</taxon>
        <taxon>Streptophyta</taxon>
        <taxon>Embryophyta</taxon>
        <taxon>Tracheophyta</taxon>
        <taxon>Spermatophyta</taxon>
        <taxon>Magnoliopsida</taxon>
        <taxon>eudicotyledons</taxon>
        <taxon>Gunneridae</taxon>
        <taxon>Pentapetalae</taxon>
        <taxon>asterids</taxon>
        <taxon>Ericales</taxon>
        <taxon>Theaceae</taxon>
        <taxon>Camellia</taxon>
    </lineage>
</organism>